<feature type="region of interest" description="Disordered" evidence="1">
    <location>
        <begin position="308"/>
        <end position="349"/>
    </location>
</feature>
<evidence type="ECO:0000313" key="3">
    <source>
        <dbReference type="Proteomes" id="UP000000600"/>
    </source>
</evidence>
<dbReference type="Gene3D" id="2.130.10.10">
    <property type="entry name" value="YVTN repeat-like/Quinoprotein amine dehydrogenase"/>
    <property type="match status" value="1"/>
</dbReference>
<protein>
    <submittedName>
        <fullName evidence="2">Uncharacterized protein</fullName>
    </submittedName>
</protein>
<dbReference type="OMA" id="DIAYLEM"/>
<dbReference type="AlphaFoldDB" id="A0BGX3"/>
<dbReference type="InterPro" id="IPR015943">
    <property type="entry name" value="WD40/YVTN_repeat-like_dom_sf"/>
</dbReference>
<dbReference type="KEGG" id="ptm:GSPATT00028825001"/>
<feature type="compositionally biased region" description="Low complexity" evidence="1">
    <location>
        <begin position="314"/>
        <end position="340"/>
    </location>
</feature>
<proteinExistence type="predicted"/>
<dbReference type="RefSeq" id="XP_001425188.1">
    <property type="nucleotide sequence ID" value="XM_001425151.2"/>
</dbReference>
<dbReference type="InParanoid" id="A0BGX3"/>
<dbReference type="STRING" id="5888.A0BGX3"/>
<sequence length="669" mass="76948">MNPYKYQSCDLPDHDAEYLNMVCIDEKCNKRQMLCCYCQSEHQKCKTIPLRKFTKQFQDQLNQLTQETSKVKYTDLILYFDQIEATLEQSQKLINEIFNKTKSAIHDAKNSIQQMTTSDAQPQSQGCILQKFESEPSKENFCKLLIEIESFKPNSDKYSFTLKKNASKQLPQSTESVANGKIYAQQYQSAANTFTEQFLNLHEVLKRNITNFFTSAPTRVTEPDNDGKRFDKFKSDNIFTQVSHPNQQQQQQPKSIISIEDDIDPPKPNKEQKPSQKKKQNDVVSLPSEEDGCTLSQFKQYLDKSTANKKEQGNKQNTNPIPQQKQQQQEVIQPKQPEIPNNKALSQDDNIGEGETILNVQESKEFQFMFEGQEITKLIYLNKNLIGGIGGTKCMIFDVSPKDQERPIRIQTLQYDVEFTDIAYLEMDEENGQLYLATKKGNMLTYIKEGVKNISFRQTYSSTHSLDKPGNLFLQVSAVDKCLYSVGDEKTIKIWSMKTMKELKRVAIQDLPTAFHLDYKIAFVGGSNFIQIWEPTTGVVTHMKGLDSKVTKILTNDQKMFVSMMLKIKIYDKVGLGEYHLSKEVTFGQIFSMQLLKTWPMLVISYMEKSVGKVSLYNYVDELQPETLVDRLALSCAVKEQERVNYLAFGLSNGICLIYKMEQTFQQSQ</sequence>
<dbReference type="SUPFAM" id="SSF50978">
    <property type="entry name" value="WD40 repeat-like"/>
    <property type="match status" value="1"/>
</dbReference>
<gene>
    <name evidence="2" type="ORF">GSPATT00028825001</name>
</gene>
<dbReference type="InterPro" id="IPR036322">
    <property type="entry name" value="WD40_repeat_dom_sf"/>
</dbReference>
<dbReference type="GeneID" id="5010972"/>
<reference evidence="2 3" key="1">
    <citation type="journal article" date="2006" name="Nature">
        <title>Global trends of whole-genome duplications revealed by the ciliate Paramecium tetraurelia.</title>
        <authorList>
            <consortium name="Genoscope"/>
            <person name="Aury J.-M."/>
            <person name="Jaillon O."/>
            <person name="Duret L."/>
            <person name="Noel B."/>
            <person name="Jubin C."/>
            <person name="Porcel B.M."/>
            <person name="Segurens B."/>
            <person name="Daubin V."/>
            <person name="Anthouard V."/>
            <person name="Aiach N."/>
            <person name="Arnaiz O."/>
            <person name="Billaut A."/>
            <person name="Beisson J."/>
            <person name="Blanc I."/>
            <person name="Bouhouche K."/>
            <person name="Camara F."/>
            <person name="Duharcourt S."/>
            <person name="Guigo R."/>
            <person name="Gogendeau D."/>
            <person name="Katinka M."/>
            <person name="Keller A.-M."/>
            <person name="Kissmehl R."/>
            <person name="Klotz C."/>
            <person name="Koll F."/>
            <person name="Le Moue A."/>
            <person name="Lepere C."/>
            <person name="Malinsky S."/>
            <person name="Nowacki M."/>
            <person name="Nowak J.K."/>
            <person name="Plattner H."/>
            <person name="Poulain J."/>
            <person name="Ruiz F."/>
            <person name="Serrano V."/>
            <person name="Zagulski M."/>
            <person name="Dessen P."/>
            <person name="Betermier M."/>
            <person name="Weissenbach J."/>
            <person name="Scarpelli C."/>
            <person name="Schachter V."/>
            <person name="Sperling L."/>
            <person name="Meyer E."/>
            <person name="Cohen J."/>
            <person name="Wincker P."/>
        </authorList>
    </citation>
    <scope>NUCLEOTIDE SEQUENCE [LARGE SCALE GENOMIC DNA]</scope>
    <source>
        <strain evidence="2 3">Stock d4-2</strain>
    </source>
</reference>
<dbReference type="Proteomes" id="UP000000600">
    <property type="component" value="Unassembled WGS sequence"/>
</dbReference>
<dbReference type="CDD" id="cd19756">
    <property type="entry name" value="Bbox2"/>
    <property type="match status" value="1"/>
</dbReference>
<keyword evidence="3" id="KW-1185">Reference proteome</keyword>
<name>A0BGX3_PARTE</name>
<dbReference type="HOGENOM" id="CLU_410765_0_0_1"/>
<evidence type="ECO:0000256" key="1">
    <source>
        <dbReference type="SAM" id="MobiDB-lite"/>
    </source>
</evidence>
<evidence type="ECO:0000313" key="2">
    <source>
        <dbReference type="EMBL" id="CAK57790.1"/>
    </source>
</evidence>
<accession>A0BGX3</accession>
<dbReference type="OrthoDB" id="308574at2759"/>
<feature type="region of interest" description="Disordered" evidence="1">
    <location>
        <begin position="259"/>
        <end position="290"/>
    </location>
</feature>
<dbReference type="EMBL" id="CT867994">
    <property type="protein sequence ID" value="CAK57790.1"/>
    <property type="molecule type" value="Genomic_DNA"/>
</dbReference>
<feature type="compositionally biased region" description="Basic and acidic residues" evidence="1">
    <location>
        <begin position="264"/>
        <end position="274"/>
    </location>
</feature>
<organism evidence="2 3">
    <name type="scientific">Paramecium tetraurelia</name>
    <dbReference type="NCBI Taxonomy" id="5888"/>
    <lineage>
        <taxon>Eukaryota</taxon>
        <taxon>Sar</taxon>
        <taxon>Alveolata</taxon>
        <taxon>Ciliophora</taxon>
        <taxon>Intramacronucleata</taxon>
        <taxon>Oligohymenophorea</taxon>
        <taxon>Peniculida</taxon>
        <taxon>Parameciidae</taxon>
        <taxon>Paramecium</taxon>
    </lineage>
</organism>